<protein>
    <submittedName>
        <fullName evidence="3">SDR family oxidoreductase</fullName>
    </submittedName>
</protein>
<evidence type="ECO:0000313" key="3">
    <source>
        <dbReference type="EMBL" id="MCY0788304.1"/>
    </source>
</evidence>
<dbReference type="PANTHER" id="PTHR48079">
    <property type="entry name" value="PROTEIN YEEZ"/>
    <property type="match status" value="1"/>
</dbReference>
<feature type="domain" description="NAD(P)-binding" evidence="2">
    <location>
        <begin position="15"/>
        <end position="142"/>
    </location>
</feature>
<dbReference type="InterPro" id="IPR016040">
    <property type="entry name" value="NAD(P)-bd_dom"/>
</dbReference>
<dbReference type="Gene3D" id="3.40.50.720">
    <property type="entry name" value="NAD(P)-binding Rossmann-like Domain"/>
    <property type="match status" value="1"/>
</dbReference>
<organism evidence="3 4">
    <name type="scientific">Morganella morganii</name>
    <name type="common">Proteus morganii</name>
    <dbReference type="NCBI Taxonomy" id="582"/>
    <lineage>
        <taxon>Bacteria</taxon>
        <taxon>Pseudomonadati</taxon>
        <taxon>Pseudomonadota</taxon>
        <taxon>Gammaproteobacteria</taxon>
        <taxon>Enterobacterales</taxon>
        <taxon>Morganellaceae</taxon>
        <taxon>Morganella</taxon>
    </lineage>
</organism>
<dbReference type="SUPFAM" id="SSF51735">
    <property type="entry name" value="NAD(P)-binding Rossmann-fold domains"/>
    <property type="match status" value="1"/>
</dbReference>
<accession>A0A9Q4CL66</accession>
<evidence type="ECO:0000259" key="2">
    <source>
        <dbReference type="Pfam" id="PF13460"/>
    </source>
</evidence>
<dbReference type="EMBL" id="JAPNMI010000001">
    <property type="protein sequence ID" value="MCY0788304.1"/>
    <property type="molecule type" value="Genomic_DNA"/>
</dbReference>
<gene>
    <name evidence="3" type="ORF">N0392_01195</name>
</gene>
<dbReference type="Pfam" id="PF13460">
    <property type="entry name" value="NAD_binding_10"/>
    <property type="match status" value="1"/>
</dbReference>
<dbReference type="PANTHER" id="PTHR48079:SF6">
    <property type="entry name" value="NAD(P)-BINDING DOMAIN-CONTAINING PROTEIN-RELATED"/>
    <property type="match status" value="1"/>
</dbReference>
<keyword evidence="1" id="KW-0812">Transmembrane</keyword>
<dbReference type="GO" id="GO:0004029">
    <property type="term" value="F:aldehyde dehydrogenase (NAD+) activity"/>
    <property type="evidence" value="ECO:0007669"/>
    <property type="project" value="TreeGrafter"/>
</dbReference>
<dbReference type="InterPro" id="IPR036291">
    <property type="entry name" value="NAD(P)-bd_dom_sf"/>
</dbReference>
<dbReference type="AlphaFoldDB" id="A0A9Q4CL66"/>
<name>A0A9Q4CL66_MORMO</name>
<proteinExistence type="predicted"/>
<dbReference type="InterPro" id="IPR051783">
    <property type="entry name" value="NAD(P)-dependent_oxidoreduct"/>
</dbReference>
<dbReference type="Proteomes" id="UP001076655">
    <property type="component" value="Unassembled WGS sequence"/>
</dbReference>
<dbReference type="GO" id="GO:0005737">
    <property type="term" value="C:cytoplasm"/>
    <property type="evidence" value="ECO:0007669"/>
    <property type="project" value="TreeGrafter"/>
</dbReference>
<reference evidence="3" key="1">
    <citation type="submission" date="2022-08" db="EMBL/GenBank/DDBJ databases">
        <authorList>
            <person name="Dale J.L."/>
        </authorList>
    </citation>
    <scope>NUCLEOTIDE SEQUENCE</scope>
    <source>
        <strain evidence="3">2022EL-00758</strain>
    </source>
</reference>
<dbReference type="RefSeq" id="WP_260248728.1">
    <property type="nucleotide sequence ID" value="NZ_JALMEJ010000002.1"/>
</dbReference>
<keyword evidence="1" id="KW-1133">Transmembrane helix</keyword>
<evidence type="ECO:0000256" key="1">
    <source>
        <dbReference type="SAM" id="Phobius"/>
    </source>
</evidence>
<dbReference type="Pfam" id="PF11066">
    <property type="entry name" value="DUF2867"/>
    <property type="match status" value="1"/>
</dbReference>
<feature type="transmembrane region" description="Helical" evidence="1">
    <location>
        <begin position="442"/>
        <end position="465"/>
    </location>
</feature>
<evidence type="ECO:0000313" key="4">
    <source>
        <dbReference type="Proteomes" id="UP001076655"/>
    </source>
</evidence>
<dbReference type="InterPro" id="IPR021295">
    <property type="entry name" value="DUF2867"/>
</dbReference>
<keyword evidence="1" id="KW-0472">Membrane</keyword>
<comment type="caution">
    <text evidence="3">The sequence shown here is derived from an EMBL/GenBank/DDBJ whole genome shotgun (WGS) entry which is preliminary data.</text>
</comment>
<sequence>MPQQRILPQRILVLGASGYVGQNLIPQLIAAGHQVTAAARRVEWMQAQGWENTRCCYADLYDKSTLETLFQDIDVVYYLVHSMTDDSDLLARERLAAENVQAVLNNSAVREVIYLSAMQHRDSDSPHLAARRLTGEILADSRVPVTEIRAAIIVGPGSAAFEIMRDMVYNLPILTPPRWARSKSSPVALENLLNYLTGLLAHPADGNRRFDATGPDYLSYLEMFRHFITISGKKRLMIPLPIPLRLISVHFLRLITTVPEGIAKELIMGLKYDLPGDGKPLQALIPQTLLSFDDAVRKTLKDEADAVDNEDWGYDPEVRARWRPGFGFYPKQAGFTLNTSASADALWHVVQQIGGKDGYFYANILWSVRARLDDLCGNKITYGRPDRDTLEPGDKIDGWKVITVKPRQQLSLLFGMKAPGLGRLTFTIRDHGHQRTLDVRAWWHPAGFSGLLYWFAMMPAHLFIFKGMAKTIVKRAAAYAPSASEKT</sequence>